<evidence type="ECO:0000313" key="2">
    <source>
        <dbReference type="Proteomes" id="UP000019364"/>
    </source>
</evidence>
<gene>
    <name evidence="1" type="ORF">JCM16418_58</name>
</gene>
<name>W7YF47_9BACL</name>
<dbReference type="Proteomes" id="UP000019364">
    <property type="component" value="Unassembled WGS sequence"/>
</dbReference>
<accession>W7YF47</accession>
<reference evidence="1 2" key="1">
    <citation type="journal article" date="2014" name="Genome Announc.">
        <title>Draft Genome Sequence of Paenibacillus pini JCM 16418T, Isolated from the Rhizosphere of Pine Tree.</title>
        <authorList>
            <person name="Yuki M."/>
            <person name="Oshima K."/>
            <person name="Suda W."/>
            <person name="Oshida Y."/>
            <person name="Kitamura K."/>
            <person name="Iida Y."/>
            <person name="Hattori M."/>
            <person name="Ohkuma M."/>
        </authorList>
    </citation>
    <scope>NUCLEOTIDE SEQUENCE [LARGE SCALE GENOMIC DNA]</scope>
    <source>
        <strain evidence="1 2">JCM 16418</strain>
    </source>
</reference>
<dbReference type="EMBL" id="BAVZ01000001">
    <property type="protein sequence ID" value="GAF06113.1"/>
    <property type="molecule type" value="Genomic_DNA"/>
</dbReference>
<keyword evidence="2" id="KW-1185">Reference proteome</keyword>
<sequence>MGFLIVIIVLLLVAGIYGNQYMAVKKMDEVKKQLDEIQMKLERVERVTRRS</sequence>
<protein>
    <submittedName>
        <fullName evidence="1">Uncharacterized protein</fullName>
    </submittedName>
</protein>
<dbReference type="RefSeq" id="WP_156327199.1">
    <property type="nucleotide sequence ID" value="NZ_BAVZ01000001.1"/>
</dbReference>
<organism evidence="1 2">
    <name type="scientific">Paenibacillus pini JCM 16418</name>
    <dbReference type="NCBI Taxonomy" id="1236976"/>
    <lineage>
        <taxon>Bacteria</taxon>
        <taxon>Bacillati</taxon>
        <taxon>Bacillota</taxon>
        <taxon>Bacilli</taxon>
        <taxon>Bacillales</taxon>
        <taxon>Paenibacillaceae</taxon>
        <taxon>Paenibacillus</taxon>
    </lineage>
</organism>
<proteinExistence type="predicted"/>
<dbReference type="AlphaFoldDB" id="W7YF47"/>
<evidence type="ECO:0000313" key="1">
    <source>
        <dbReference type="EMBL" id="GAF06113.1"/>
    </source>
</evidence>
<dbReference type="STRING" id="1236976.JCM16418_58"/>
<comment type="caution">
    <text evidence="1">The sequence shown here is derived from an EMBL/GenBank/DDBJ whole genome shotgun (WGS) entry which is preliminary data.</text>
</comment>